<dbReference type="Proteomes" id="UP000188605">
    <property type="component" value="Unassembled WGS sequence"/>
</dbReference>
<evidence type="ECO:0000313" key="2">
    <source>
        <dbReference type="Proteomes" id="UP000188605"/>
    </source>
</evidence>
<proteinExistence type="predicted"/>
<protein>
    <submittedName>
        <fullName evidence="1">Uncharacterized protein</fullName>
    </submittedName>
</protein>
<dbReference type="EMBL" id="LJDB01000083">
    <property type="protein sequence ID" value="ONI38573.1"/>
    <property type="molecule type" value="Genomic_DNA"/>
</dbReference>
<reference evidence="1" key="1">
    <citation type="submission" date="2016-08" db="EMBL/GenBank/DDBJ databases">
        <authorList>
            <person name="Ngugi D.K."/>
            <person name="Miyake S."/>
            <person name="Stingl U."/>
        </authorList>
    </citation>
    <scope>NUCLEOTIDE SEQUENCE</scope>
    <source>
        <strain evidence="1">SCG-B11WGA-EpuloA1</strain>
    </source>
</reference>
<organism evidence="1 2">
    <name type="scientific">Candidatus Epulonipiscium fishelsonii</name>
    <dbReference type="NCBI Taxonomy" id="77094"/>
    <lineage>
        <taxon>Bacteria</taxon>
        <taxon>Bacillati</taxon>
        <taxon>Bacillota</taxon>
        <taxon>Clostridia</taxon>
        <taxon>Lachnospirales</taxon>
        <taxon>Lachnospiraceae</taxon>
        <taxon>Candidatus Epulonipiscium</taxon>
    </lineage>
</organism>
<name>A0ACC8X9F7_9FIRM</name>
<keyword evidence="2" id="KW-1185">Reference proteome</keyword>
<accession>A0ACC8X9F7</accession>
<evidence type="ECO:0000313" key="1">
    <source>
        <dbReference type="EMBL" id="ONI38573.1"/>
    </source>
</evidence>
<gene>
    <name evidence="1" type="ORF">AN396_10285</name>
</gene>
<sequence>MKLNYETLQDKAQWEKEGFELPKFDIKQIKENTLKNPTWVHFGAGNLFRAFIANVQQDILNKGKSDKGIIAVEGFDYEIIQKTYQPMKKITWE</sequence>
<comment type="caution">
    <text evidence="1">The sequence shown here is derived from an EMBL/GenBank/DDBJ whole genome shotgun (WGS) entry which is preliminary data.</text>
</comment>